<accession>A0A8U0SEL6</accession>
<feature type="region of interest" description="Disordered" evidence="1">
    <location>
        <begin position="286"/>
        <end position="313"/>
    </location>
</feature>
<feature type="region of interest" description="Disordered" evidence="1">
    <location>
        <begin position="1"/>
        <end position="22"/>
    </location>
</feature>
<dbReference type="AlphaFoldDB" id="A0A8U0SEL6"/>
<protein>
    <submittedName>
        <fullName evidence="3">Ribosome-binding factor A, mitochondrial isoform X1</fullName>
    </submittedName>
</protein>
<name>A0A8U0SEL6_MUSPF</name>
<feature type="region of interest" description="Disordered" evidence="1">
    <location>
        <begin position="238"/>
        <end position="266"/>
    </location>
</feature>
<reference evidence="3" key="1">
    <citation type="submission" date="2025-08" db="UniProtKB">
        <authorList>
            <consortium name="RefSeq"/>
        </authorList>
    </citation>
    <scope>IDENTIFICATION</scope>
    <source>
        <tissue evidence="3">Brain</tissue>
    </source>
</reference>
<gene>
    <name evidence="3" type="primary">RBFA</name>
</gene>
<organism evidence="2 3">
    <name type="scientific">Mustela putorius furo</name>
    <name type="common">European domestic ferret</name>
    <name type="synonym">Mustela furo</name>
    <dbReference type="NCBI Taxonomy" id="9669"/>
    <lineage>
        <taxon>Eukaryota</taxon>
        <taxon>Metazoa</taxon>
        <taxon>Chordata</taxon>
        <taxon>Craniata</taxon>
        <taxon>Vertebrata</taxon>
        <taxon>Euteleostomi</taxon>
        <taxon>Mammalia</taxon>
        <taxon>Eutheria</taxon>
        <taxon>Laurasiatheria</taxon>
        <taxon>Carnivora</taxon>
        <taxon>Caniformia</taxon>
        <taxon>Musteloidea</taxon>
        <taxon>Mustelidae</taxon>
        <taxon>Mustelinae</taxon>
        <taxon>Mustela</taxon>
    </lineage>
</organism>
<dbReference type="PROSITE" id="PS01319">
    <property type="entry name" value="RBFA"/>
    <property type="match status" value="1"/>
</dbReference>
<dbReference type="CTD" id="79863"/>
<dbReference type="RefSeq" id="XP_044941217.1">
    <property type="nucleotide sequence ID" value="XM_045085282.1"/>
</dbReference>
<dbReference type="InterPro" id="IPR020053">
    <property type="entry name" value="Ribosome-bd_factorA_CS"/>
</dbReference>
<dbReference type="InterPro" id="IPR023799">
    <property type="entry name" value="RbfA_dom_sf"/>
</dbReference>
<dbReference type="OrthoDB" id="418445at2759"/>
<evidence type="ECO:0000256" key="1">
    <source>
        <dbReference type="SAM" id="MobiDB-lite"/>
    </source>
</evidence>
<feature type="compositionally biased region" description="Low complexity" evidence="1">
    <location>
        <begin position="13"/>
        <end position="22"/>
    </location>
</feature>
<feature type="region of interest" description="Disordered" evidence="1">
    <location>
        <begin position="367"/>
        <end position="416"/>
    </location>
</feature>
<dbReference type="SUPFAM" id="SSF89919">
    <property type="entry name" value="Ribosome-binding factor A, RbfA"/>
    <property type="match status" value="1"/>
</dbReference>
<dbReference type="InterPro" id="IPR000238">
    <property type="entry name" value="RbfA"/>
</dbReference>
<evidence type="ECO:0000313" key="2">
    <source>
        <dbReference type="Proteomes" id="UP000000715"/>
    </source>
</evidence>
<dbReference type="PANTHER" id="PTHR14725">
    <property type="entry name" value="RIBOSOME-BINDING FACTOR A, MITOCHONDRIAL-RELATED"/>
    <property type="match status" value="1"/>
</dbReference>
<dbReference type="PANTHER" id="PTHR14725:SF0">
    <property type="entry name" value="RIBOSOME-BINDING FACTOR A, MITOCHONDRIAL-RELATED"/>
    <property type="match status" value="1"/>
</dbReference>
<evidence type="ECO:0000313" key="3">
    <source>
        <dbReference type="RefSeq" id="XP_044941217.1"/>
    </source>
</evidence>
<dbReference type="Proteomes" id="UP000000715">
    <property type="component" value="Unplaced"/>
</dbReference>
<proteinExistence type="predicted"/>
<dbReference type="Gene3D" id="3.30.300.20">
    <property type="match status" value="1"/>
</dbReference>
<sequence length="416" mass="44837">MPLPPRASAGTHSPAPASPRVAPAGSAAAAMWAVTPRRCGFGEGLRAFLRGGHGALPPAGARALRGSPVSCGKNLLKKFASKTKKKFWYEGPSLGSHLMYKPSRLEFLTKSTAKKTRRDEHVRLRALNGLLYKALTELLCTPQVSQEICDLNVQLSKVSLTADFSACRVYWRTEVPTEQNASTEAVLQRSAAHMRHLLMSQQTLRNVPPIVFIRDKGNAALAEVERLLAVADLGPRDEKEDSVQDDIGGARAWDTPAPRGTPTSATCSSLCGIDHEALHKQIMEYKRKQGHRTASPEESRPTAGLAAETREGKVSDRAPNAILTVGLLKGPVSLGQELRGVPCQSGELGDRPRDSCLERRVGRTPCFPGAETCRATQGSSGKPQARSRRREKPGLLRAHGASETNPGPCGVQQPAY</sequence>
<dbReference type="GeneID" id="101686246"/>
<dbReference type="InterPro" id="IPR039212">
    <property type="entry name" value="RBFA_mitochondrial"/>
</dbReference>
<dbReference type="InterPro" id="IPR015946">
    <property type="entry name" value="KH_dom-like_a/b"/>
</dbReference>
<dbReference type="Pfam" id="PF02033">
    <property type="entry name" value="RBFA"/>
    <property type="match status" value="1"/>
</dbReference>
<dbReference type="GO" id="GO:0006364">
    <property type="term" value="P:rRNA processing"/>
    <property type="evidence" value="ECO:0007669"/>
    <property type="project" value="InterPro"/>
</dbReference>
<keyword evidence="2" id="KW-1185">Reference proteome</keyword>